<reference evidence="3" key="1">
    <citation type="submission" date="2025-05" db="UniProtKB">
        <authorList>
            <consortium name="RefSeq"/>
        </authorList>
    </citation>
    <scope>NUCLEOTIDE SEQUENCE [LARGE SCALE GENOMIC DNA]</scope>
</reference>
<keyword evidence="3" id="KW-1185">Reference proteome</keyword>
<dbReference type="RefSeq" id="XP_039135592.1">
    <property type="nucleotide sequence ID" value="XM_039279658.1"/>
</dbReference>
<dbReference type="GeneID" id="120272988"/>
<proteinExistence type="predicted"/>
<dbReference type="SUPFAM" id="SSF52777">
    <property type="entry name" value="CoA-dependent acyltransferases"/>
    <property type="match status" value="1"/>
</dbReference>
<dbReference type="Pfam" id="PF02458">
    <property type="entry name" value="Transferase"/>
    <property type="match status" value="1"/>
</dbReference>
<name>A0AB40C6Y2_DIOCR</name>
<dbReference type="GO" id="GO:0016747">
    <property type="term" value="F:acyltransferase activity, transferring groups other than amino-acyl groups"/>
    <property type="evidence" value="ECO:0007669"/>
    <property type="project" value="UniProtKB-ARBA"/>
</dbReference>
<dbReference type="InterPro" id="IPR051504">
    <property type="entry name" value="Plant_metabolite_acyltrans"/>
</dbReference>
<accession>A0AB40C6Y2</accession>
<evidence type="ECO:0000313" key="3">
    <source>
        <dbReference type="Proteomes" id="UP001515500"/>
    </source>
</evidence>
<sequence>MASSSPIPALKVLNQTSISPPVGTIPETTIPLSFSDLMWLYMGAVERLFFYSIPSITTTHFMEHLLPSLKSSLSLTLPHFFPLAGYIIYSPTPTPNFHYHFSTTNSIPFTVAESDDDFKHLTGDDARSVLRLRPLVPPLPPPSGDETTPLMAVQVTVFPNHGVSIGLTINHGACDGTSTANFMKSWADTCKSGSAASFITPLFDRSLFIYPKEFDSIYLNLAMKFRELISNSSIANSSNKSTNNEAKQDDLVIGSFWLSKDEIEKLKQWVSEEKEAVHCSTFVVACAYVWTCQVRARGWETNRIAWFGFPVNLRGRLRPPVPEEYFGNCLGICVTSAEVGELVKEDGVSVAAEFIRRAIDELRDDALRYVSTWPEIGRTVGDKQPLSVAGSPGFRVYDRDFGWGRPVKVEVVSIGRNGAMSISEGRDGEGIGIGLAASKQEMDKFRLEFAKGLQVLENFS</sequence>
<dbReference type="AlphaFoldDB" id="A0AB40C6Y2"/>
<gene>
    <name evidence="4" type="primary">LOC120272988</name>
</gene>
<evidence type="ECO:0000256" key="1">
    <source>
        <dbReference type="ARBA" id="ARBA00022679"/>
    </source>
</evidence>
<keyword evidence="2" id="KW-0012">Acyltransferase</keyword>
<keyword evidence="1" id="KW-0808">Transferase</keyword>
<dbReference type="InterPro" id="IPR023213">
    <property type="entry name" value="CAT-like_dom_sf"/>
</dbReference>
<dbReference type="Proteomes" id="UP001515500">
    <property type="component" value="Chromosome 1"/>
</dbReference>
<dbReference type="PANTHER" id="PTHR31625">
    <property type="match status" value="1"/>
</dbReference>
<dbReference type="Gene3D" id="3.30.559.10">
    <property type="entry name" value="Chloramphenicol acetyltransferase-like domain"/>
    <property type="match status" value="2"/>
</dbReference>
<evidence type="ECO:0000256" key="2">
    <source>
        <dbReference type="ARBA" id="ARBA00023315"/>
    </source>
</evidence>
<organism evidence="3 4">
    <name type="scientific">Dioscorea cayennensis subsp. rotundata</name>
    <name type="common">White Guinea yam</name>
    <name type="synonym">Dioscorea rotundata</name>
    <dbReference type="NCBI Taxonomy" id="55577"/>
    <lineage>
        <taxon>Eukaryota</taxon>
        <taxon>Viridiplantae</taxon>
        <taxon>Streptophyta</taxon>
        <taxon>Embryophyta</taxon>
        <taxon>Tracheophyta</taxon>
        <taxon>Spermatophyta</taxon>
        <taxon>Magnoliopsida</taxon>
        <taxon>Liliopsida</taxon>
        <taxon>Dioscoreales</taxon>
        <taxon>Dioscoreaceae</taxon>
        <taxon>Dioscorea</taxon>
    </lineage>
</organism>
<protein>
    <submittedName>
        <fullName evidence="4">Phenolic glucoside malonyltransferase 2-like</fullName>
    </submittedName>
</protein>
<reference evidence="4" key="2">
    <citation type="submission" date="2025-08" db="UniProtKB">
        <authorList>
            <consortium name="RefSeq"/>
        </authorList>
    </citation>
    <scope>IDENTIFICATION</scope>
</reference>
<evidence type="ECO:0000313" key="4">
    <source>
        <dbReference type="RefSeq" id="XP_039135592.1"/>
    </source>
</evidence>